<reference evidence="1 2" key="1">
    <citation type="journal article" date="2009" name="Int. J. Syst. Evol. Microbiol.">
        <title>Paenibacillus contaminans sp. nov., isolated from a contaminated laboratory plate.</title>
        <authorList>
            <person name="Chou J.H."/>
            <person name="Lee J.H."/>
            <person name="Lin M.C."/>
            <person name="Chang P.S."/>
            <person name="Arun A.B."/>
            <person name="Young C.C."/>
            <person name="Chen W.M."/>
        </authorList>
    </citation>
    <scope>NUCLEOTIDE SEQUENCE [LARGE SCALE GENOMIC DNA]</scope>
    <source>
        <strain evidence="1 2">CKOBP-6</strain>
    </source>
</reference>
<proteinExistence type="predicted"/>
<name>A0A329MPN5_9BACL</name>
<sequence>MPLAGGFGAFGARASGYSILIRHLIDDGELIRLLTTRTALFHSMLIFERFDGLGYKLVVIS</sequence>
<dbReference type="EMBL" id="QMFB01000004">
    <property type="protein sequence ID" value="RAV21562.1"/>
    <property type="molecule type" value="Genomic_DNA"/>
</dbReference>
<evidence type="ECO:0000313" key="1">
    <source>
        <dbReference type="EMBL" id="RAV21562.1"/>
    </source>
</evidence>
<evidence type="ECO:0000313" key="2">
    <source>
        <dbReference type="Proteomes" id="UP000250369"/>
    </source>
</evidence>
<protein>
    <submittedName>
        <fullName evidence="1">Uncharacterized protein</fullName>
    </submittedName>
</protein>
<gene>
    <name evidence="1" type="ORF">DQG23_09865</name>
</gene>
<dbReference type="Proteomes" id="UP000250369">
    <property type="component" value="Unassembled WGS sequence"/>
</dbReference>
<accession>A0A329MPN5</accession>
<comment type="caution">
    <text evidence="1">The sequence shown here is derived from an EMBL/GenBank/DDBJ whole genome shotgun (WGS) entry which is preliminary data.</text>
</comment>
<keyword evidence="2" id="KW-1185">Reference proteome</keyword>
<organism evidence="1 2">
    <name type="scientific">Paenibacillus contaminans</name>
    <dbReference type="NCBI Taxonomy" id="450362"/>
    <lineage>
        <taxon>Bacteria</taxon>
        <taxon>Bacillati</taxon>
        <taxon>Bacillota</taxon>
        <taxon>Bacilli</taxon>
        <taxon>Bacillales</taxon>
        <taxon>Paenibacillaceae</taxon>
        <taxon>Paenibacillus</taxon>
    </lineage>
</organism>
<dbReference type="AlphaFoldDB" id="A0A329MPN5"/>